<protein>
    <submittedName>
        <fullName evidence="1">Sporulation protein YabP</fullName>
    </submittedName>
</protein>
<proteinExistence type="predicted"/>
<organism evidence="1 2">
    <name type="scientific">Candidatus Merdicola faecigallinarum</name>
    <dbReference type="NCBI Taxonomy" id="2840862"/>
    <lineage>
        <taxon>Bacteria</taxon>
        <taxon>Bacillati</taxon>
        <taxon>Bacillota</taxon>
        <taxon>Clostridia</taxon>
        <taxon>Candidatus Merdicola</taxon>
    </lineage>
</organism>
<name>A0A9D1M2B8_9FIRM</name>
<dbReference type="InterPro" id="IPR038705">
    <property type="entry name" value="YabP_sf"/>
</dbReference>
<dbReference type="EMBL" id="DVNH01000049">
    <property type="protein sequence ID" value="HIU52241.1"/>
    <property type="molecule type" value="Genomic_DNA"/>
</dbReference>
<reference evidence="1" key="1">
    <citation type="submission" date="2020-10" db="EMBL/GenBank/DDBJ databases">
        <authorList>
            <person name="Gilroy R."/>
        </authorList>
    </citation>
    <scope>NUCLEOTIDE SEQUENCE</scope>
    <source>
        <strain evidence="1">CHK195-15760</strain>
    </source>
</reference>
<dbReference type="Pfam" id="PF07873">
    <property type="entry name" value="YabP"/>
    <property type="match status" value="1"/>
</dbReference>
<gene>
    <name evidence="1" type="primary">yabP</name>
    <name evidence="1" type="ORF">IAB70_06495</name>
</gene>
<dbReference type="Gene3D" id="2.60.40.2000">
    <property type="match status" value="1"/>
</dbReference>
<dbReference type="PIRSF" id="PIRSF011576">
    <property type="entry name" value="YabP"/>
    <property type="match status" value="1"/>
</dbReference>
<dbReference type="InterPro" id="IPR022476">
    <property type="entry name" value="Spore_YabP/YqfC"/>
</dbReference>
<reference evidence="1" key="2">
    <citation type="journal article" date="2021" name="PeerJ">
        <title>Extensive microbial diversity within the chicken gut microbiome revealed by metagenomics and culture.</title>
        <authorList>
            <person name="Gilroy R."/>
            <person name="Ravi A."/>
            <person name="Getino M."/>
            <person name="Pursley I."/>
            <person name="Horton D.L."/>
            <person name="Alikhan N.F."/>
            <person name="Baker D."/>
            <person name="Gharbi K."/>
            <person name="Hall N."/>
            <person name="Watson M."/>
            <person name="Adriaenssens E.M."/>
            <person name="Foster-Nyarko E."/>
            <person name="Jarju S."/>
            <person name="Secka A."/>
            <person name="Antonio M."/>
            <person name="Oren A."/>
            <person name="Chaudhuri R.R."/>
            <person name="La Ragione R."/>
            <person name="Hildebrand F."/>
            <person name="Pallen M.J."/>
        </authorList>
    </citation>
    <scope>NUCLEOTIDE SEQUENCE</scope>
    <source>
        <strain evidence="1">CHK195-15760</strain>
    </source>
</reference>
<evidence type="ECO:0000313" key="1">
    <source>
        <dbReference type="EMBL" id="HIU52241.1"/>
    </source>
</evidence>
<comment type="caution">
    <text evidence="1">The sequence shown here is derived from an EMBL/GenBank/DDBJ whole genome shotgun (WGS) entry which is preliminary data.</text>
</comment>
<sequence length="99" mass="11053">MTVEERKNSLSTNIIQNLVLENRNKLSISGVVDVLSFDDQIVIVETELGLLTVKGENLRINKLSIDTSEVIVEGEISNLNYSEESNERKSSGLLSKIFK</sequence>
<dbReference type="GO" id="GO:0030435">
    <property type="term" value="P:sporulation resulting in formation of a cellular spore"/>
    <property type="evidence" value="ECO:0007669"/>
    <property type="project" value="InterPro"/>
</dbReference>
<dbReference type="AlphaFoldDB" id="A0A9D1M2B8"/>
<dbReference type="InterPro" id="IPR012504">
    <property type="entry name" value="Spore_YabP"/>
</dbReference>
<dbReference type="NCBIfam" id="TIGR02892">
    <property type="entry name" value="spore_yabP"/>
    <property type="match status" value="1"/>
</dbReference>
<accession>A0A9D1M2B8</accession>
<dbReference type="Proteomes" id="UP000824093">
    <property type="component" value="Unassembled WGS sequence"/>
</dbReference>
<evidence type="ECO:0000313" key="2">
    <source>
        <dbReference type="Proteomes" id="UP000824093"/>
    </source>
</evidence>